<keyword evidence="11" id="KW-0520">NAD</keyword>
<keyword evidence="9" id="KW-0249">Electron transport</keyword>
<evidence type="ECO:0000256" key="14">
    <source>
        <dbReference type="ARBA" id="ARBA00031019"/>
    </source>
</evidence>
<proteinExistence type="inferred from homology"/>
<keyword evidence="7 16" id="KW-0812">Transmembrane</keyword>
<evidence type="ECO:0000256" key="3">
    <source>
        <dbReference type="ARBA" id="ARBA00012944"/>
    </source>
</evidence>
<keyword evidence="12 17" id="KW-0496">Mitochondrion</keyword>
<evidence type="ECO:0000256" key="2">
    <source>
        <dbReference type="ARBA" id="ARBA00005698"/>
    </source>
</evidence>
<comment type="subcellular location">
    <subcellularLocation>
        <location evidence="1">Mitochondrion membrane</location>
        <topology evidence="1">Multi-pass membrane protein</topology>
    </subcellularLocation>
</comment>
<evidence type="ECO:0000256" key="4">
    <source>
        <dbReference type="ARBA" id="ARBA00021095"/>
    </source>
</evidence>
<evidence type="ECO:0000256" key="15">
    <source>
        <dbReference type="ARBA" id="ARBA00049551"/>
    </source>
</evidence>
<evidence type="ECO:0000256" key="13">
    <source>
        <dbReference type="ARBA" id="ARBA00023136"/>
    </source>
</evidence>
<dbReference type="PANTHER" id="PTHR11435:SF1">
    <property type="entry name" value="NADH-UBIQUINONE OXIDOREDUCTASE CHAIN 6"/>
    <property type="match status" value="1"/>
</dbReference>
<feature type="transmembrane region" description="Helical" evidence="16">
    <location>
        <begin position="50"/>
        <end position="73"/>
    </location>
</feature>
<evidence type="ECO:0000256" key="7">
    <source>
        <dbReference type="ARBA" id="ARBA00022692"/>
    </source>
</evidence>
<dbReference type="PANTHER" id="PTHR11435">
    <property type="entry name" value="NADH UBIQUINONE OXIDOREDUCTASE SUBUNIT ND6"/>
    <property type="match status" value="1"/>
</dbReference>
<organism evidence="17">
    <name type="scientific">Ips cembrae</name>
    <dbReference type="NCBI Taxonomy" id="55982"/>
    <lineage>
        <taxon>Eukaryota</taxon>
        <taxon>Metazoa</taxon>
        <taxon>Ecdysozoa</taxon>
        <taxon>Arthropoda</taxon>
        <taxon>Hexapoda</taxon>
        <taxon>Insecta</taxon>
        <taxon>Pterygota</taxon>
        <taxon>Neoptera</taxon>
        <taxon>Endopterygota</taxon>
        <taxon>Coleoptera</taxon>
        <taxon>Polyphaga</taxon>
        <taxon>Cucujiformia</taxon>
        <taxon>Curculionidae</taxon>
        <taxon>Scolytinae</taxon>
        <taxon>Ips</taxon>
    </lineage>
</organism>
<reference evidence="17" key="2">
    <citation type="journal article" date="2013" name="Mol. Phylogenet. Evol.">
        <title>Mitogenome sequences stabilize the phylogenetics of weevils (Curculionoidea) and establish the monophyly of larval ectophagy.</title>
        <authorList>
            <person name="Haran J."/>
            <person name="Timmermans M.J."/>
            <person name="Vogler A.P."/>
        </authorList>
    </citation>
    <scope>NUCLEOTIDE SEQUENCE</scope>
</reference>
<dbReference type="InterPro" id="IPR050269">
    <property type="entry name" value="ComplexI_Subunit6"/>
</dbReference>
<keyword evidence="6" id="KW-0679">Respiratory chain</keyword>
<accession>J9PIZ7</accession>
<comment type="catalytic activity">
    <reaction evidence="15">
        <text>a ubiquinone + NADH + 5 H(+)(in) = a ubiquinol + NAD(+) + 4 H(+)(out)</text>
        <dbReference type="Rhea" id="RHEA:29091"/>
        <dbReference type="Rhea" id="RHEA-COMP:9565"/>
        <dbReference type="Rhea" id="RHEA-COMP:9566"/>
        <dbReference type="ChEBI" id="CHEBI:15378"/>
        <dbReference type="ChEBI" id="CHEBI:16389"/>
        <dbReference type="ChEBI" id="CHEBI:17976"/>
        <dbReference type="ChEBI" id="CHEBI:57540"/>
        <dbReference type="ChEBI" id="CHEBI:57945"/>
        <dbReference type="EC" id="7.1.1.2"/>
    </reaction>
</comment>
<dbReference type="EC" id="7.1.1.2" evidence="3"/>
<geneLocation type="mitochondrion" evidence="17"/>
<feature type="transmembrane region" description="Helical" evidence="16">
    <location>
        <begin position="85"/>
        <end position="103"/>
    </location>
</feature>
<keyword evidence="8" id="KW-1278">Translocase</keyword>
<evidence type="ECO:0000256" key="9">
    <source>
        <dbReference type="ARBA" id="ARBA00022982"/>
    </source>
</evidence>
<evidence type="ECO:0000256" key="12">
    <source>
        <dbReference type="ARBA" id="ARBA00023128"/>
    </source>
</evidence>
<dbReference type="GO" id="GO:0008137">
    <property type="term" value="F:NADH dehydrogenase (ubiquinone) activity"/>
    <property type="evidence" value="ECO:0007669"/>
    <property type="project" value="UniProtKB-EC"/>
</dbReference>
<dbReference type="AlphaFoldDB" id="J9PIZ7"/>
<evidence type="ECO:0000256" key="5">
    <source>
        <dbReference type="ARBA" id="ARBA00022448"/>
    </source>
</evidence>
<dbReference type="GO" id="GO:0031966">
    <property type="term" value="C:mitochondrial membrane"/>
    <property type="evidence" value="ECO:0007669"/>
    <property type="project" value="UniProtKB-SubCell"/>
</dbReference>
<keyword evidence="10 16" id="KW-1133">Transmembrane helix</keyword>
<dbReference type="EMBL" id="JN163961">
    <property type="protein sequence ID" value="AEP27633.1"/>
    <property type="molecule type" value="Genomic_DNA"/>
</dbReference>
<keyword evidence="5" id="KW-0813">Transport</keyword>
<keyword evidence="13 16" id="KW-0472">Membrane</keyword>
<sequence length="188" mass="22375">MFFLITSLIFMLSCAFMFLKHPLALGSILFIQTSLAALSSNYLFMNSWYSYILFLIMIGGMLILFIYMTSIASNEKFLMPSKWKIIMNYFLIMLFFFSYLLFLNDSLMEKLISVKWNFFWMEENFKPWTLSKFFNEPFYQMIIFLMIYLFLTLIAAVKISGKPMGALRQKMMVTLKTVTKTKKKSKKW</sequence>
<evidence type="ECO:0000256" key="8">
    <source>
        <dbReference type="ARBA" id="ARBA00022967"/>
    </source>
</evidence>
<evidence type="ECO:0000313" key="17">
    <source>
        <dbReference type="EMBL" id="AEP27633.1"/>
    </source>
</evidence>
<evidence type="ECO:0000256" key="6">
    <source>
        <dbReference type="ARBA" id="ARBA00022660"/>
    </source>
</evidence>
<comment type="similarity">
    <text evidence="2">Belongs to the complex I subunit 6 family.</text>
</comment>
<evidence type="ECO:0000256" key="10">
    <source>
        <dbReference type="ARBA" id="ARBA00022989"/>
    </source>
</evidence>
<feature type="transmembrane region" description="Helical" evidence="16">
    <location>
        <begin position="138"/>
        <end position="161"/>
    </location>
</feature>
<evidence type="ECO:0000256" key="11">
    <source>
        <dbReference type="ARBA" id="ARBA00023027"/>
    </source>
</evidence>
<reference evidence="17" key="1">
    <citation type="submission" date="2011-06" db="EMBL/GenBank/DDBJ databases">
        <authorList>
            <person name="Haran J.M."/>
            <person name="Timmermans M.J.T.N."/>
            <person name="Vogler A.P."/>
        </authorList>
    </citation>
    <scope>NUCLEOTIDE SEQUENCE</scope>
</reference>
<gene>
    <name evidence="17" type="primary">ND6</name>
</gene>
<evidence type="ECO:0000256" key="16">
    <source>
        <dbReference type="SAM" id="Phobius"/>
    </source>
</evidence>
<name>J9PIZ7_9CUCU</name>
<evidence type="ECO:0000256" key="1">
    <source>
        <dbReference type="ARBA" id="ARBA00004225"/>
    </source>
</evidence>
<protein>
    <recommendedName>
        <fullName evidence="4">NADH-ubiquinone oxidoreductase chain 6</fullName>
        <ecNumber evidence="3">7.1.1.2</ecNumber>
    </recommendedName>
    <alternativeName>
        <fullName evidence="14">NADH dehydrogenase subunit 6</fullName>
    </alternativeName>
</protein>